<evidence type="ECO:0000313" key="1">
    <source>
        <dbReference type="EMBL" id="AYV85196.1"/>
    </source>
</evidence>
<protein>
    <submittedName>
        <fullName evidence="1">Uncharacterized protein</fullName>
    </submittedName>
</protein>
<name>A0A3G5ADA2_9VIRU</name>
<accession>A0A3G5ADA2</accession>
<dbReference type="EMBL" id="MK072442">
    <property type="protein sequence ID" value="AYV85196.1"/>
    <property type="molecule type" value="Genomic_DNA"/>
</dbReference>
<proteinExistence type="predicted"/>
<gene>
    <name evidence="1" type="ORF">Satyrvirus6_28</name>
</gene>
<organism evidence="1">
    <name type="scientific">Satyrvirus sp</name>
    <dbReference type="NCBI Taxonomy" id="2487771"/>
    <lineage>
        <taxon>Viruses</taxon>
        <taxon>Varidnaviria</taxon>
        <taxon>Bamfordvirae</taxon>
        <taxon>Nucleocytoviricota</taxon>
        <taxon>Megaviricetes</taxon>
        <taxon>Imitervirales</taxon>
        <taxon>Mimiviridae</taxon>
        <taxon>Megamimivirinae</taxon>
    </lineage>
</organism>
<reference evidence="1" key="1">
    <citation type="submission" date="2018-10" db="EMBL/GenBank/DDBJ databases">
        <title>Hidden diversity of soil giant viruses.</title>
        <authorList>
            <person name="Schulz F."/>
            <person name="Alteio L."/>
            <person name="Goudeau D."/>
            <person name="Ryan E.M."/>
            <person name="Malmstrom R.R."/>
            <person name="Blanchard J."/>
            <person name="Woyke T."/>
        </authorList>
    </citation>
    <scope>NUCLEOTIDE SEQUENCE</scope>
    <source>
        <strain evidence="1">SAV1</strain>
    </source>
</reference>
<sequence>MLTFVDKKQHKRPKKIGNKKDSVVFKCENCGHESVVKINLKLSTCNESKESKESNKQLENLQKSSAATNDLNKTMINFPVCVQIKHKGFWITNSSGIHESTFDESCNNNSIMLSNDCLLYVYKLALRHLLLSTQVITPAQIDPANLVPHIKVRKDKNDPFSKFKTMQDEKFIIKEDMVSVKKDFIMFELDEARGLHFTLIYSRNISKKIDLLESIKSVISTLNENPALIGMYSSLPYFGQKCIEYWYDVPESYPLCVVPPVGNVPKPKLNTINFENMEISAAGTVRAHCIT</sequence>